<dbReference type="InterPro" id="IPR029044">
    <property type="entry name" value="Nucleotide-diphossugar_trans"/>
</dbReference>
<organism evidence="1 2">
    <name type="scientific">Nonlabens arenilitoris</name>
    <dbReference type="NCBI Taxonomy" id="1217969"/>
    <lineage>
        <taxon>Bacteria</taxon>
        <taxon>Pseudomonadati</taxon>
        <taxon>Bacteroidota</taxon>
        <taxon>Flavobacteriia</taxon>
        <taxon>Flavobacteriales</taxon>
        <taxon>Flavobacteriaceae</taxon>
        <taxon>Nonlabens</taxon>
    </lineage>
</organism>
<sequence>MKKYPDTINLDYLIKDSLPHPATLIRKDCFNNELYDTSLDIVADWKFFLLGIGKQSFKYHYVDEVISVFYYDGISSQQYNQISKERLKVIRQYFPNKLKLHYSYYPSKLQKNFSLAKKKMNSIIEKIKKNVD</sequence>
<dbReference type="AlphaFoldDB" id="A0A2S7UBC7"/>
<comment type="caution">
    <text evidence="1">The sequence shown here is derived from an EMBL/GenBank/DDBJ whole genome shotgun (WGS) entry which is preliminary data.</text>
</comment>
<protein>
    <submittedName>
        <fullName evidence="1">Uncharacterized protein</fullName>
    </submittedName>
</protein>
<dbReference type="OrthoDB" id="9788101at2"/>
<evidence type="ECO:0000313" key="1">
    <source>
        <dbReference type="EMBL" id="PQJ32179.1"/>
    </source>
</evidence>
<dbReference type="Gene3D" id="3.90.550.10">
    <property type="entry name" value="Spore Coat Polysaccharide Biosynthesis Protein SpsA, Chain A"/>
    <property type="match status" value="1"/>
</dbReference>
<keyword evidence="2" id="KW-1185">Reference proteome</keyword>
<name>A0A2S7UBC7_9FLAO</name>
<dbReference type="EMBL" id="MTPW01000001">
    <property type="protein sequence ID" value="PQJ32179.1"/>
    <property type="molecule type" value="Genomic_DNA"/>
</dbReference>
<dbReference type="Proteomes" id="UP000239747">
    <property type="component" value="Unassembled WGS sequence"/>
</dbReference>
<reference evidence="1 2" key="1">
    <citation type="submission" date="2017-01" db="EMBL/GenBank/DDBJ databases">
        <title>Trade-off between light-utilization and light-protection in marine flavobacteria.</title>
        <authorList>
            <person name="Kumagai Y."/>
            <person name="Yoshizawa S."/>
            <person name="Kogure K."/>
            <person name="Iwasaki W."/>
        </authorList>
    </citation>
    <scope>NUCLEOTIDE SEQUENCE [LARGE SCALE GENOMIC DNA]</scope>
    <source>
        <strain evidence="1 2">KCTC 32109</strain>
    </source>
</reference>
<gene>
    <name evidence="1" type="ORF">BST92_09690</name>
</gene>
<accession>A0A2S7UBC7</accession>
<proteinExistence type="predicted"/>
<dbReference type="RefSeq" id="WP_105071268.1">
    <property type="nucleotide sequence ID" value="NZ_MTPW01000001.1"/>
</dbReference>
<evidence type="ECO:0000313" key="2">
    <source>
        <dbReference type="Proteomes" id="UP000239747"/>
    </source>
</evidence>